<feature type="active site" description="Tele-phosphohistidine intermediate" evidence="1">
    <location>
        <position position="11"/>
    </location>
</feature>
<dbReference type="Proteomes" id="UP000677228">
    <property type="component" value="Unassembled WGS sequence"/>
</dbReference>
<reference evidence="3" key="1">
    <citation type="submission" date="2021-02" db="EMBL/GenBank/DDBJ databases">
        <authorList>
            <person name="Nowell W R."/>
        </authorList>
    </citation>
    <scope>NUCLEOTIDE SEQUENCE</scope>
</reference>
<dbReference type="EMBL" id="CAJNOK010012726">
    <property type="protein sequence ID" value="CAF1169604.1"/>
    <property type="molecule type" value="Genomic_DNA"/>
</dbReference>
<dbReference type="Pfam" id="PF00300">
    <property type="entry name" value="His_Phos_1"/>
    <property type="match status" value="1"/>
</dbReference>
<name>A0A8S2EAA9_9BILA</name>
<dbReference type="SUPFAM" id="SSF53254">
    <property type="entry name" value="Phosphoglycerate mutase-like"/>
    <property type="match status" value="1"/>
</dbReference>
<organism evidence="3 5">
    <name type="scientific">Didymodactylos carnosus</name>
    <dbReference type="NCBI Taxonomy" id="1234261"/>
    <lineage>
        <taxon>Eukaryota</taxon>
        <taxon>Metazoa</taxon>
        <taxon>Spiralia</taxon>
        <taxon>Gnathifera</taxon>
        <taxon>Rotifera</taxon>
        <taxon>Eurotatoria</taxon>
        <taxon>Bdelloidea</taxon>
        <taxon>Philodinida</taxon>
        <taxon>Philodinidae</taxon>
        <taxon>Didymodactylos</taxon>
    </lineage>
</organism>
<feature type="binding site" evidence="2">
    <location>
        <position position="63"/>
    </location>
    <ligand>
        <name>substrate</name>
    </ligand>
</feature>
<feature type="active site" description="Proton donor/acceptor" evidence="1">
    <location>
        <position position="90"/>
    </location>
</feature>
<dbReference type="PANTHER" id="PTHR47927:SF2">
    <property type="entry name" value="PHOSPHOGLYCERATE MUTASE FAMILY PROTEIN"/>
    <property type="match status" value="1"/>
</dbReference>
<dbReference type="Gene3D" id="3.40.50.1240">
    <property type="entry name" value="Phosphoglycerate mutase-like"/>
    <property type="match status" value="1"/>
</dbReference>
<sequence length="235" mass="26634">MSLVRLYFIRHGQSEANLTLNVCGQAIPSTLTSLGKEQSTLLGKRFKYENMKFDYMLCSTATRAIQTANIALEIMNVDTSKLITSAELLEQSQGIWEGINRSSAYTLEILQQLSQLHIEFCPPEGESTRIVQKRAIAYLDPYIEQAKKQSLIESREISIVIFTHANLIRAVLQYYLQSNPQHAWLIQQNNTAINEIMFNKHGTSLVKVNDDGHLTFLIPQMKTDSSENHDDGNDL</sequence>
<dbReference type="AlphaFoldDB" id="A0A8S2EAA9"/>
<evidence type="ECO:0000313" key="4">
    <source>
        <dbReference type="EMBL" id="CAF3980964.1"/>
    </source>
</evidence>
<feature type="binding site" evidence="2">
    <location>
        <begin position="10"/>
        <end position="17"/>
    </location>
    <ligand>
        <name>substrate</name>
    </ligand>
</feature>
<dbReference type="Proteomes" id="UP000682733">
    <property type="component" value="Unassembled WGS sequence"/>
</dbReference>
<evidence type="ECO:0000256" key="1">
    <source>
        <dbReference type="PIRSR" id="PIRSR613078-1"/>
    </source>
</evidence>
<evidence type="ECO:0000256" key="2">
    <source>
        <dbReference type="PIRSR" id="PIRSR613078-2"/>
    </source>
</evidence>
<proteinExistence type="predicted"/>
<comment type="caution">
    <text evidence="3">The sequence shown here is derived from an EMBL/GenBank/DDBJ whole genome shotgun (WGS) entry which is preliminary data.</text>
</comment>
<protein>
    <recommendedName>
        <fullName evidence="6">Phosphoglycerate mutase</fullName>
    </recommendedName>
</protein>
<evidence type="ECO:0000313" key="3">
    <source>
        <dbReference type="EMBL" id="CAF1169604.1"/>
    </source>
</evidence>
<dbReference type="CDD" id="cd07067">
    <property type="entry name" value="HP_PGM_like"/>
    <property type="match status" value="1"/>
</dbReference>
<accession>A0A8S2EAA9</accession>
<dbReference type="PANTHER" id="PTHR47927">
    <property type="entry name" value="PUTATIVE-RELATED"/>
    <property type="match status" value="1"/>
</dbReference>
<gene>
    <name evidence="3" type="ORF">OVA965_LOCUS22501</name>
    <name evidence="4" type="ORF">TMI583_LOCUS23214</name>
</gene>
<evidence type="ECO:0000313" key="5">
    <source>
        <dbReference type="Proteomes" id="UP000677228"/>
    </source>
</evidence>
<dbReference type="InterPro" id="IPR029033">
    <property type="entry name" value="His_PPase_superfam"/>
</dbReference>
<dbReference type="EMBL" id="CAJOBA010034249">
    <property type="protein sequence ID" value="CAF3980964.1"/>
    <property type="molecule type" value="Genomic_DNA"/>
</dbReference>
<dbReference type="SMART" id="SM00855">
    <property type="entry name" value="PGAM"/>
    <property type="match status" value="1"/>
</dbReference>
<dbReference type="InterPro" id="IPR013078">
    <property type="entry name" value="His_Pase_superF_clade-1"/>
</dbReference>
<evidence type="ECO:0008006" key="6">
    <source>
        <dbReference type="Google" id="ProtNLM"/>
    </source>
</evidence>